<reference evidence="2" key="1">
    <citation type="journal article" date="2023" name="GigaByte">
        <title>Genome assembly of the bearded iris, Iris pallida Lam.</title>
        <authorList>
            <person name="Bruccoleri R.E."/>
            <person name="Oakeley E.J."/>
            <person name="Faust A.M.E."/>
            <person name="Altorfer M."/>
            <person name="Dessus-Babus S."/>
            <person name="Burckhardt D."/>
            <person name="Oertli M."/>
            <person name="Naumann U."/>
            <person name="Petersen F."/>
            <person name="Wong J."/>
        </authorList>
    </citation>
    <scope>NUCLEOTIDE SEQUENCE</scope>
    <source>
        <strain evidence="2">GSM-AAB239-AS_SAM_17_03QT</strain>
    </source>
</reference>
<sequence length="90" mass="10600">MGYIPPPPLVTVTNYFSDKNANSCSIMYMGTMLKSRLFCEMYNRPIHIYCYSTGDFLVKLFLMLFSQSSQDIHLVFIYNSKTYQYLPRKL</sequence>
<proteinExistence type="predicted"/>
<evidence type="ECO:0000313" key="1">
    <source>
        <dbReference type="EMBL" id="KAJ6824475.1"/>
    </source>
</evidence>
<keyword evidence="3" id="KW-1185">Reference proteome</keyword>
<organism evidence="2 3">
    <name type="scientific">Iris pallida</name>
    <name type="common">Sweet iris</name>
    <dbReference type="NCBI Taxonomy" id="29817"/>
    <lineage>
        <taxon>Eukaryota</taxon>
        <taxon>Viridiplantae</taxon>
        <taxon>Streptophyta</taxon>
        <taxon>Embryophyta</taxon>
        <taxon>Tracheophyta</taxon>
        <taxon>Spermatophyta</taxon>
        <taxon>Magnoliopsida</taxon>
        <taxon>Liliopsida</taxon>
        <taxon>Asparagales</taxon>
        <taxon>Iridaceae</taxon>
        <taxon>Iridoideae</taxon>
        <taxon>Irideae</taxon>
        <taxon>Iris</taxon>
    </lineage>
</organism>
<dbReference type="EMBL" id="JANAVB010016833">
    <property type="protein sequence ID" value="KAJ6831250.1"/>
    <property type="molecule type" value="Genomic_DNA"/>
</dbReference>
<evidence type="ECO:0000313" key="2">
    <source>
        <dbReference type="EMBL" id="KAJ6831250.1"/>
    </source>
</evidence>
<accession>A0AAX6GR63</accession>
<gene>
    <name evidence="2" type="ORF">M6B38_349870</name>
    <name evidence="1" type="ORF">M6B38_381715</name>
</gene>
<protein>
    <submittedName>
        <fullName evidence="2">Bifunctional L-3-cyanoalanine synthase/cysteine synthase 2, mitochondrial</fullName>
    </submittedName>
</protein>
<reference evidence="2" key="2">
    <citation type="submission" date="2023-04" db="EMBL/GenBank/DDBJ databases">
        <authorList>
            <person name="Bruccoleri R.E."/>
            <person name="Oakeley E.J."/>
            <person name="Faust A.-M."/>
            <person name="Dessus-Babus S."/>
            <person name="Altorfer M."/>
            <person name="Burckhardt D."/>
            <person name="Oertli M."/>
            <person name="Naumann U."/>
            <person name="Petersen F."/>
            <person name="Wong J."/>
        </authorList>
    </citation>
    <scope>NUCLEOTIDE SEQUENCE</scope>
    <source>
        <strain evidence="2">GSM-AAB239-AS_SAM_17_03QT</strain>
        <tissue evidence="2">Leaf</tissue>
    </source>
</reference>
<dbReference type="AlphaFoldDB" id="A0AAX6GR63"/>
<evidence type="ECO:0000313" key="3">
    <source>
        <dbReference type="Proteomes" id="UP001140949"/>
    </source>
</evidence>
<dbReference type="EMBL" id="JANAVB010021999">
    <property type="protein sequence ID" value="KAJ6824475.1"/>
    <property type="molecule type" value="Genomic_DNA"/>
</dbReference>
<comment type="caution">
    <text evidence="2">The sequence shown here is derived from an EMBL/GenBank/DDBJ whole genome shotgun (WGS) entry which is preliminary data.</text>
</comment>
<dbReference type="Proteomes" id="UP001140949">
    <property type="component" value="Unassembled WGS sequence"/>
</dbReference>
<name>A0AAX6GR63_IRIPA</name>